<reference evidence="1" key="1">
    <citation type="submission" date="2020-06" db="EMBL/GenBank/DDBJ databases">
        <title>Genomes of multiple members of Pneumocystis genus reveal paths to human pathogen Pneumocystis jirovecii.</title>
        <authorList>
            <person name="Cisse O.H."/>
            <person name="Ma L."/>
            <person name="Dekker J."/>
            <person name="Khil P."/>
            <person name="Jo J."/>
            <person name="Brenchley J."/>
            <person name="Blair R."/>
            <person name="Pahar B."/>
            <person name="Chabe M."/>
            <person name="Van Rompay K.A."/>
            <person name="Keesler R."/>
            <person name="Sukura A."/>
            <person name="Hirsch V."/>
            <person name="Kutty G."/>
            <person name="Liu Y."/>
            <person name="Peng L."/>
            <person name="Chen J."/>
            <person name="Song J."/>
            <person name="Weissenbacher-Lang C."/>
            <person name="Xu J."/>
            <person name="Upham N.S."/>
            <person name="Stajich J.E."/>
            <person name="Cuomo C.A."/>
            <person name="Cushion M.T."/>
            <person name="Kovacs J.A."/>
        </authorList>
    </citation>
    <scope>NUCLEOTIDE SEQUENCE</scope>
    <source>
        <strain evidence="1">2A</strain>
    </source>
</reference>
<evidence type="ECO:0000313" key="1">
    <source>
        <dbReference type="EMBL" id="QSL66312.1"/>
    </source>
</evidence>
<keyword evidence="2" id="KW-1185">Reference proteome</keyword>
<dbReference type="Pfam" id="PF08624">
    <property type="entry name" value="CRC_subunit"/>
    <property type="match status" value="1"/>
</dbReference>
<organism evidence="1 2">
    <name type="scientific">Pneumocystis wakefieldiae</name>
    <dbReference type="NCBI Taxonomy" id="38082"/>
    <lineage>
        <taxon>Eukaryota</taxon>
        <taxon>Fungi</taxon>
        <taxon>Dikarya</taxon>
        <taxon>Ascomycota</taxon>
        <taxon>Taphrinomycotina</taxon>
        <taxon>Pneumocystomycetes</taxon>
        <taxon>Pneumocystaceae</taxon>
        <taxon>Pneumocystis</taxon>
    </lineage>
</organism>
<proteinExistence type="predicted"/>
<dbReference type="AlphaFoldDB" id="A0A899G2A8"/>
<sequence length="365" mass="41960">MKHCISINICSKIEPFSYLFCYKTRALFSSQRIYRDKKPGLFGLFVRTECDVMSIEPVGKAKYGPPRRLLSDNEIFPSEELDMSENIYGEADNINTEDIEHFGDAESLYTRSEDETEDNDLQLRSTFSHAELLAGQLTCRGDEYIDIEVDILGEEKVDCNGYLKGGRKYNCKTFRVIGHGKRLFMLGTEVARATNHRDSHVLFLKNKTLRKIMASQKEKEDLIMKEIIPSSYRLRQVAIVSARSVFRRFGSRVIVSGKLGQDDYFEQLAKDAGIPVEMYLEDNDRHKYAALLPPSDPIAKNDDQQTETLSCKSPLLFNSFCNTSNTSPSILDIAQHAKSVLEFNKQITIQRKEREYSLHKHFYKR</sequence>
<accession>A0A899G2A8</accession>
<dbReference type="EMBL" id="CP054542">
    <property type="protein sequence ID" value="QSL66312.1"/>
    <property type="molecule type" value="Genomic_DNA"/>
</dbReference>
<protein>
    <submittedName>
        <fullName evidence="1">Uncharacterized protein</fullName>
    </submittedName>
</protein>
<dbReference type="InterPro" id="IPR013933">
    <property type="entry name" value="CRC_Rsc7/Swp82"/>
</dbReference>
<evidence type="ECO:0000313" key="2">
    <source>
        <dbReference type="Proteomes" id="UP000663699"/>
    </source>
</evidence>
<dbReference type="Proteomes" id="UP000663699">
    <property type="component" value="Chromosome 11"/>
</dbReference>
<gene>
    <name evidence="1" type="ORF">MERGE_000690</name>
</gene>
<name>A0A899G2A8_9ASCO</name>
<dbReference type="OrthoDB" id="5598844at2759"/>